<evidence type="ECO:0000313" key="3">
    <source>
        <dbReference type="Proteomes" id="UP000297703"/>
    </source>
</evidence>
<proteinExistence type="predicted"/>
<comment type="caution">
    <text evidence="2">The sequence shown here is derived from an EMBL/GenBank/DDBJ whole genome shotgun (WGS) entry which is preliminary data.</text>
</comment>
<reference evidence="2 3" key="2">
    <citation type="submission" date="2019-04" db="EMBL/GenBank/DDBJ databases">
        <title>The genome sequence of big-headed turtle.</title>
        <authorList>
            <person name="Gong S."/>
        </authorList>
    </citation>
    <scope>NUCLEOTIDE SEQUENCE [LARGE SCALE GENOMIC DNA]</scope>
    <source>
        <strain evidence="2">DO16091913</strain>
        <tissue evidence="2">Muscle</tissue>
    </source>
</reference>
<gene>
    <name evidence="2" type="ORF">DR999_PMT14139</name>
</gene>
<dbReference type="EMBL" id="QXTE01000158">
    <property type="protein sequence ID" value="TFK03401.1"/>
    <property type="molecule type" value="Genomic_DNA"/>
</dbReference>
<evidence type="ECO:0000256" key="1">
    <source>
        <dbReference type="SAM" id="MobiDB-lite"/>
    </source>
</evidence>
<accession>A0A4D9DZ26</accession>
<dbReference type="Proteomes" id="UP000297703">
    <property type="component" value="Unassembled WGS sequence"/>
</dbReference>
<feature type="region of interest" description="Disordered" evidence="1">
    <location>
        <begin position="85"/>
        <end position="181"/>
    </location>
</feature>
<keyword evidence="2" id="KW-0687">Ribonucleoprotein</keyword>
<dbReference type="AlphaFoldDB" id="A0A4D9DZ26"/>
<sequence>MRSPGVSPALPGPWSCSVRPRAAAWQSRERQATKVLPWPNCVDLGRGPGPGPAAFRLQGLGPGAGRAPGVCPSAAWGPVGESVKRSLRVPGARPVPGGGARGSTDSPAPPGQRDPGAGTHRRALRRTERGWGNPGLGERSRPRSPCPRRFRPAAGPGSGSEGQRPPRGRHRDGAGQSVPAAIEWQVLSAAREGSTPPGGRRG</sequence>
<dbReference type="GO" id="GO:1990904">
    <property type="term" value="C:ribonucleoprotein complex"/>
    <property type="evidence" value="ECO:0007669"/>
    <property type="project" value="UniProtKB-KW"/>
</dbReference>
<protein>
    <submittedName>
        <fullName evidence="2">Small nuclear ribonucleoprotein-associated protein B'-like</fullName>
    </submittedName>
</protein>
<reference evidence="2 3" key="1">
    <citation type="submission" date="2019-04" db="EMBL/GenBank/DDBJ databases">
        <title>Draft genome of the big-headed turtle Platysternon megacephalum.</title>
        <authorList>
            <person name="Gong S."/>
        </authorList>
    </citation>
    <scope>NUCLEOTIDE SEQUENCE [LARGE SCALE GENOMIC DNA]</scope>
    <source>
        <strain evidence="2">DO16091913</strain>
        <tissue evidence="2">Muscle</tissue>
    </source>
</reference>
<keyword evidence="3" id="KW-1185">Reference proteome</keyword>
<name>A0A4D9DZ26_9SAUR</name>
<organism evidence="2 3">
    <name type="scientific">Platysternon megacephalum</name>
    <name type="common">big-headed turtle</name>
    <dbReference type="NCBI Taxonomy" id="55544"/>
    <lineage>
        <taxon>Eukaryota</taxon>
        <taxon>Metazoa</taxon>
        <taxon>Chordata</taxon>
        <taxon>Craniata</taxon>
        <taxon>Vertebrata</taxon>
        <taxon>Euteleostomi</taxon>
        <taxon>Archelosauria</taxon>
        <taxon>Testudinata</taxon>
        <taxon>Testudines</taxon>
        <taxon>Cryptodira</taxon>
        <taxon>Durocryptodira</taxon>
        <taxon>Testudinoidea</taxon>
        <taxon>Platysternidae</taxon>
        <taxon>Platysternon</taxon>
    </lineage>
</organism>
<evidence type="ECO:0000313" key="2">
    <source>
        <dbReference type="EMBL" id="TFK03401.1"/>
    </source>
</evidence>